<protein>
    <submittedName>
        <fullName evidence="2">Uncharacterized protein</fullName>
    </submittedName>
</protein>
<feature type="region of interest" description="Disordered" evidence="1">
    <location>
        <begin position="38"/>
        <end position="63"/>
    </location>
</feature>
<name>A0A2P8DPF2_9ACTN</name>
<keyword evidence="3" id="KW-1185">Reference proteome</keyword>
<evidence type="ECO:0000313" key="2">
    <source>
        <dbReference type="EMBL" id="PSK99094.1"/>
    </source>
</evidence>
<dbReference type="AlphaFoldDB" id="A0A2P8DPF2"/>
<evidence type="ECO:0000256" key="1">
    <source>
        <dbReference type="SAM" id="MobiDB-lite"/>
    </source>
</evidence>
<dbReference type="Proteomes" id="UP000240542">
    <property type="component" value="Unassembled WGS sequence"/>
</dbReference>
<accession>A0A2P8DPF2</accession>
<gene>
    <name evidence="2" type="ORF">CLV63_104318</name>
</gene>
<proteinExistence type="predicted"/>
<evidence type="ECO:0000313" key="3">
    <source>
        <dbReference type="Proteomes" id="UP000240542"/>
    </source>
</evidence>
<comment type="caution">
    <text evidence="2">The sequence shown here is derived from an EMBL/GenBank/DDBJ whole genome shotgun (WGS) entry which is preliminary data.</text>
</comment>
<reference evidence="2 3" key="1">
    <citation type="submission" date="2018-03" db="EMBL/GenBank/DDBJ databases">
        <title>Genomic Encyclopedia of Archaeal and Bacterial Type Strains, Phase II (KMG-II): from individual species to whole genera.</title>
        <authorList>
            <person name="Goeker M."/>
        </authorList>
    </citation>
    <scope>NUCLEOTIDE SEQUENCE [LARGE SCALE GENOMIC DNA]</scope>
    <source>
        <strain evidence="2 3">DSM 45312</strain>
    </source>
</reference>
<organism evidence="2 3">
    <name type="scientific">Murinocardiopsis flavida</name>
    <dbReference type="NCBI Taxonomy" id="645275"/>
    <lineage>
        <taxon>Bacteria</taxon>
        <taxon>Bacillati</taxon>
        <taxon>Actinomycetota</taxon>
        <taxon>Actinomycetes</taxon>
        <taxon>Streptosporangiales</taxon>
        <taxon>Nocardiopsidaceae</taxon>
        <taxon>Murinocardiopsis</taxon>
    </lineage>
</organism>
<dbReference type="RefSeq" id="WP_170134177.1">
    <property type="nucleotide sequence ID" value="NZ_PYGA01000004.1"/>
</dbReference>
<dbReference type="EMBL" id="PYGA01000004">
    <property type="protein sequence ID" value="PSK99094.1"/>
    <property type="molecule type" value="Genomic_DNA"/>
</dbReference>
<sequence length="154" mass="16500">MTAGIAYARLTAAVAVSELNRADVITIDVADDRADDRADYNADNRASDTAHDSTDHRADHRADDPPVADAVFARYPGCLLVVYSGRAGCRIVSRRGGAVVLPLPQDLHLAAAESVHDRLVAGSRITDLDAAALEKDVRNHRLSPPLRRGRRAAA</sequence>